<keyword evidence="2" id="KW-1133">Transmembrane helix</keyword>
<keyword evidence="4" id="KW-0378">Hydrolase</keyword>
<dbReference type="PANTHER" id="PTHR34978:SF3">
    <property type="entry name" value="SLR0241 PROTEIN"/>
    <property type="match status" value="1"/>
</dbReference>
<dbReference type="EMBL" id="CP066775">
    <property type="protein sequence ID" value="QQL49238.1"/>
    <property type="molecule type" value="Genomic_DNA"/>
</dbReference>
<feature type="transmembrane region" description="Helical" evidence="2">
    <location>
        <begin position="46"/>
        <end position="65"/>
    </location>
</feature>
<dbReference type="PANTHER" id="PTHR34978">
    <property type="entry name" value="POSSIBLE SENSOR-TRANSDUCER PROTEIN BLAR"/>
    <property type="match status" value="1"/>
</dbReference>
<feature type="transmembrane region" description="Helical" evidence="2">
    <location>
        <begin position="313"/>
        <end position="331"/>
    </location>
</feature>
<dbReference type="CDD" id="cd07341">
    <property type="entry name" value="M56_BlaR1_MecR1_like"/>
    <property type="match status" value="1"/>
</dbReference>
<evidence type="ECO:0000256" key="2">
    <source>
        <dbReference type="SAM" id="Phobius"/>
    </source>
</evidence>
<gene>
    <name evidence="4" type="ORF">GO620_013810</name>
</gene>
<feature type="transmembrane region" description="Helical" evidence="2">
    <location>
        <begin position="12"/>
        <end position="34"/>
    </location>
</feature>
<feature type="compositionally biased region" description="Basic and acidic residues" evidence="1">
    <location>
        <begin position="722"/>
        <end position="733"/>
    </location>
</feature>
<dbReference type="Proteomes" id="UP000429232">
    <property type="component" value="Chromosome"/>
</dbReference>
<dbReference type="KEGG" id="mgik:GO620_013810"/>
<dbReference type="GO" id="GO:0006508">
    <property type="term" value="P:proteolysis"/>
    <property type="evidence" value="ECO:0007669"/>
    <property type="project" value="UniProtKB-KW"/>
</dbReference>
<dbReference type="Gene3D" id="3.30.2010.10">
    <property type="entry name" value="Metalloproteases ('zincins'), catalytic domain"/>
    <property type="match status" value="1"/>
</dbReference>
<keyword evidence="2" id="KW-0812">Transmembrane</keyword>
<feature type="domain" description="Peptidase M56" evidence="3">
    <location>
        <begin position="18"/>
        <end position="299"/>
    </location>
</feature>
<reference evidence="4 5" key="1">
    <citation type="submission" date="2020-12" db="EMBL/GenBank/DDBJ databases">
        <title>HMF7856_wgs.fasta genome submission.</title>
        <authorList>
            <person name="Kang H."/>
            <person name="Kim H."/>
            <person name="Joh K."/>
        </authorList>
    </citation>
    <scope>NUCLEOTIDE SEQUENCE [LARGE SCALE GENOMIC DNA]</scope>
    <source>
        <strain evidence="4 5">HMF7856</strain>
    </source>
</reference>
<proteinExistence type="predicted"/>
<name>A0A6I4I372_9SPHI</name>
<dbReference type="RefSeq" id="WP_157526986.1">
    <property type="nucleotide sequence ID" value="NZ_CP066775.1"/>
</dbReference>
<protein>
    <submittedName>
        <fullName evidence="4">M48 family metalloprotease</fullName>
    </submittedName>
</protein>
<dbReference type="Pfam" id="PF05569">
    <property type="entry name" value="Peptidase_M56"/>
    <property type="match status" value="1"/>
</dbReference>
<evidence type="ECO:0000259" key="3">
    <source>
        <dbReference type="Pfam" id="PF05569"/>
    </source>
</evidence>
<keyword evidence="5" id="KW-1185">Reference proteome</keyword>
<dbReference type="InterPro" id="IPR008756">
    <property type="entry name" value="Peptidase_M56"/>
</dbReference>
<accession>A0A6I4I372</accession>
<feature type="region of interest" description="Disordered" evidence="1">
    <location>
        <begin position="360"/>
        <end position="386"/>
    </location>
</feature>
<keyword evidence="4" id="KW-0645">Protease</keyword>
<dbReference type="GO" id="GO:0008237">
    <property type="term" value="F:metallopeptidase activity"/>
    <property type="evidence" value="ECO:0007669"/>
    <property type="project" value="UniProtKB-KW"/>
</dbReference>
<dbReference type="AlphaFoldDB" id="A0A6I4I372"/>
<organism evidence="4 5">
    <name type="scientific">Mucilaginibacter ginkgonis</name>
    <dbReference type="NCBI Taxonomy" id="2682091"/>
    <lineage>
        <taxon>Bacteria</taxon>
        <taxon>Pseudomonadati</taxon>
        <taxon>Bacteroidota</taxon>
        <taxon>Sphingobacteriia</taxon>
        <taxon>Sphingobacteriales</taxon>
        <taxon>Sphingobacteriaceae</taxon>
        <taxon>Mucilaginibacter</taxon>
    </lineage>
</organism>
<keyword evidence="4" id="KW-0482">Metalloprotease</keyword>
<evidence type="ECO:0000256" key="1">
    <source>
        <dbReference type="SAM" id="MobiDB-lite"/>
    </source>
</evidence>
<keyword evidence="2" id="KW-0472">Membrane</keyword>
<sequence>METLLHNLSEVFAVSIIHSLWQCLLIWLVVRIILSGAINFSAAVKHNISVAALYYATLWFVYTLFDQASHYNWVISHSTNFTTQPHLPLITTLKHLASAGDRYEITIDKYLPYITTAYALGVTFHSLRLASAWIQLKQLKQSITSNIRLQAVVEKLSKEIHLKKKVLAGLSERIDVPCVAGYIKPMIMLPISMTTYLSAKEVEAILLHELSHVKRSDYLVNALQQIMSVLFFFNPFVYLINRLIDHYREDACDDMVVAQTSEPLVYAQALLKIEQNTTVHLPLALAATGKKYHLLTRIERIMKTKKPITNMRHLMAAVAILIASSLSVAWFNPAIGNGKLSVKSIKPAIRAMFASADTTPVVPKPPKINKHLPKPPKPPKGPRTSWNYNGGDYYDNGFRDPKLEAMGKEMETYGKEMEAHFNSSEYKKMQSDMERSGKYMEDYYNNPSYKKMQQDMEAYGKKMEEYYNSTAYKKTQSRMEEIGKQMEAYYNSPAMKKANADMERVGKEYAAAFNDNGQGEKLGKQMEEAGKKMSAYYESAEFKKLNAELEKKYGIPENHNYRDDKDGKYRQYEEELKQHTPAEVRDAQEQMKKLGNEMRNLYNSPDRKAKSALMRAMGDSMRLAYNNPKIKDLQIEMKNLGQQMRLNNDNPEMKQMRDNMRNLGDQMRNYNHDPQIKAAEEQMRAMGAKMRNYNQDPKLKELKGKMKELGAKMKEYTQTPEFKQKKADWEKTHPYGISAQDTTGKN</sequence>
<evidence type="ECO:0000313" key="4">
    <source>
        <dbReference type="EMBL" id="QQL49238.1"/>
    </source>
</evidence>
<dbReference type="InterPro" id="IPR052173">
    <property type="entry name" value="Beta-lactam_resp_regulator"/>
</dbReference>
<feature type="region of interest" description="Disordered" evidence="1">
    <location>
        <begin position="714"/>
        <end position="746"/>
    </location>
</feature>
<evidence type="ECO:0000313" key="5">
    <source>
        <dbReference type="Proteomes" id="UP000429232"/>
    </source>
</evidence>